<feature type="region of interest" description="Disordered" evidence="1">
    <location>
        <begin position="1"/>
        <end position="26"/>
    </location>
</feature>
<dbReference type="EMBL" id="FZQP02002003">
    <property type="protein sequence ID" value="VVC94425.1"/>
    <property type="molecule type" value="Genomic_DNA"/>
</dbReference>
<evidence type="ECO:0000256" key="1">
    <source>
        <dbReference type="SAM" id="MobiDB-lite"/>
    </source>
</evidence>
<gene>
    <name evidence="2" type="ORF">LSINAPIS_LOCUS6383</name>
</gene>
<organism evidence="2 3">
    <name type="scientific">Leptidea sinapis</name>
    <dbReference type="NCBI Taxonomy" id="189913"/>
    <lineage>
        <taxon>Eukaryota</taxon>
        <taxon>Metazoa</taxon>
        <taxon>Ecdysozoa</taxon>
        <taxon>Arthropoda</taxon>
        <taxon>Hexapoda</taxon>
        <taxon>Insecta</taxon>
        <taxon>Pterygota</taxon>
        <taxon>Neoptera</taxon>
        <taxon>Endopterygota</taxon>
        <taxon>Lepidoptera</taxon>
        <taxon>Glossata</taxon>
        <taxon>Ditrysia</taxon>
        <taxon>Papilionoidea</taxon>
        <taxon>Pieridae</taxon>
        <taxon>Dismorphiinae</taxon>
        <taxon>Leptidea</taxon>
    </lineage>
</organism>
<sequence>MENVLTQMGMPPKQMSQSHHTGGGHKSNAAMSALTLLAFLFFLHILQQCLKEHMTAMSTPQVMIMTAGKEGKDKHDDKMSRVKLDKAGVTNIESVNPKNRLFNRDEEESPNGEKYLMRITTSEHKPRIDAKDIKNINDKDDNYFPG</sequence>
<proteinExistence type="predicted"/>
<evidence type="ECO:0000313" key="2">
    <source>
        <dbReference type="EMBL" id="VVC94425.1"/>
    </source>
</evidence>
<reference evidence="2 3" key="1">
    <citation type="submission" date="2017-07" db="EMBL/GenBank/DDBJ databases">
        <authorList>
            <person name="Talla V."/>
            <person name="Backstrom N."/>
        </authorList>
    </citation>
    <scope>NUCLEOTIDE SEQUENCE [LARGE SCALE GENOMIC DNA]</scope>
</reference>
<protein>
    <submittedName>
        <fullName evidence="2">Uncharacterized protein</fullName>
    </submittedName>
</protein>
<name>A0A5E4QB00_9NEOP</name>
<dbReference type="AlphaFoldDB" id="A0A5E4QB00"/>
<evidence type="ECO:0000313" key="3">
    <source>
        <dbReference type="Proteomes" id="UP000324832"/>
    </source>
</evidence>
<keyword evidence="3" id="KW-1185">Reference proteome</keyword>
<dbReference type="Proteomes" id="UP000324832">
    <property type="component" value="Unassembled WGS sequence"/>
</dbReference>
<accession>A0A5E4QB00</accession>